<evidence type="ECO:0000313" key="5">
    <source>
        <dbReference type="Proteomes" id="UP001634393"/>
    </source>
</evidence>
<dbReference type="InterPro" id="IPR001087">
    <property type="entry name" value="GDSL"/>
</dbReference>
<accession>A0ABD3SKP4</accession>
<evidence type="ECO:0000256" key="1">
    <source>
        <dbReference type="ARBA" id="ARBA00008668"/>
    </source>
</evidence>
<keyword evidence="5" id="KW-1185">Reference proteome</keyword>
<dbReference type="PANTHER" id="PTHR45966:SF4">
    <property type="entry name" value="GDSL ESTERASE_LIPASE 5"/>
    <property type="match status" value="1"/>
</dbReference>
<comment type="caution">
    <text evidence="4">The sequence shown here is derived from an EMBL/GenBank/DDBJ whole genome shotgun (WGS) entry which is preliminary data.</text>
</comment>
<dbReference type="Gene3D" id="3.40.50.1110">
    <property type="entry name" value="SGNH hydrolase"/>
    <property type="match status" value="1"/>
</dbReference>
<dbReference type="AlphaFoldDB" id="A0ABD3SKP4"/>
<dbReference type="PANTHER" id="PTHR45966">
    <property type="entry name" value="GDSL-LIKE LIPASE/ACYLHYDROLASE"/>
    <property type="match status" value="1"/>
</dbReference>
<dbReference type="Proteomes" id="UP001634393">
    <property type="component" value="Unassembled WGS sequence"/>
</dbReference>
<name>A0ABD3SKP4_9LAMI</name>
<dbReference type="InterPro" id="IPR044552">
    <property type="entry name" value="GLIP1-5/GLL25"/>
</dbReference>
<evidence type="ECO:0008006" key="6">
    <source>
        <dbReference type="Google" id="ProtNLM"/>
    </source>
</evidence>
<evidence type="ECO:0000256" key="3">
    <source>
        <dbReference type="SAM" id="SignalP"/>
    </source>
</evidence>
<keyword evidence="2 3" id="KW-0732">Signal</keyword>
<comment type="similarity">
    <text evidence="1">Belongs to the 'GDSL' lipolytic enzyme family.</text>
</comment>
<dbReference type="InterPro" id="IPR036514">
    <property type="entry name" value="SGNH_hydro_sf"/>
</dbReference>
<feature type="chain" id="PRO_5044772455" description="GDSL esterase/lipase 5" evidence="3">
    <location>
        <begin position="24"/>
        <end position="366"/>
    </location>
</feature>
<organism evidence="4 5">
    <name type="scientific">Penstemon smallii</name>
    <dbReference type="NCBI Taxonomy" id="265156"/>
    <lineage>
        <taxon>Eukaryota</taxon>
        <taxon>Viridiplantae</taxon>
        <taxon>Streptophyta</taxon>
        <taxon>Embryophyta</taxon>
        <taxon>Tracheophyta</taxon>
        <taxon>Spermatophyta</taxon>
        <taxon>Magnoliopsida</taxon>
        <taxon>eudicotyledons</taxon>
        <taxon>Gunneridae</taxon>
        <taxon>Pentapetalae</taxon>
        <taxon>asterids</taxon>
        <taxon>lamiids</taxon>
        <taxon>Lamiales</taxon>
        <taxon>Plantaginaceae</taxon>
        <taxon>Cheloneae</taxon>
        <taxon>Penstemon</taxon>
    </lineage>
</organism>
<proteinExistence type="inferred from homology"/>
<evidence type="ECO:0000313" key="4">
    <source>
        <dbReference type="EMBL" id="KAL3825068.1"/>
    </source>
</evidence>
<feature type="signal peptide" evidence="3">
    <location>
        <begin position="1"/>
        <end position="23"/>
    </location>
</feature>
<dbReference type="Pfam" id="PF00657">
    <property type="entry name" value="Lipase_GDSL"/>
    <property type="match status" value="1"/>
</dbReference>
<dbReference type="InterPro" id="IPR035669">
    <property type="entry name" value="SGNH_plant_lipase-like"/>
</dbReference>
<evidence type="ECO:0000256" key="2">
    <source>
        <dbReference type="ARBA" id="ARBA00022729"/>
    </source>
</evidence>
<protein>
    <recommendedName>
        <fullName evidence="6">GDSL esterase/lipase 5</fullName>
    </recommendedName>
</protein>
<dbReference type="EMBL" id="JBJXBP010000006">
    <property type="protein sequence ID" value="KAL3825068.1"/>
    <property type="molecule type" value="Genomic_DNA"/>
</dbReference>
<reference evidence="4 5" key="1">
    <citation type="submission" date="2024-12" db="EMBL/GenBank/DDBJ databases">
        <title>The unique morphological basis and parallel evolutionary history of personate flowers in Penstemon.</title>
        <authorList>
            <person name="Depatie T.H."/>
            <person name="Wessinger C.A."/>
        </authorList>
    </citation>
    <scope>NUCLEOTIDE SEQUENCE [LARGE SCALE GENOMIC DNA]</scope>
    <source>
        <strain evidence="4">WTNN_2</strain>
        <tissue evidence="4">Leaf</tissue>
    </source>
</reference>
<dbReference type="CDD" id="cd01837">
    <property type="entry name" value="SGNH_plant_lipase_like"/>
    <property type="match status" value="1"/>
</dbReference>
<gene>
    <name evidence="4" type="ORF">ACJIZ3_021097</name>
</gene>
<sequence>MAASKVVPFFLIFISFALPLIRAGKPPKPASPALFIFGDSLFDPGNNNYINTTTLDQANFRPYGETYFDYPTGRFSDGRLISDFIAEHAKLPLIPPYLEPRNKLLRQLMINYHGVNFASAGAGALTETFHGSVIDLKTQLKFYKREVARLSKKIGHANATNILSTAVNLFSIGTNDYISPFLLNSSVIQSQSHSQYVQMVIGNLTIVVKEIYRRGGRKFGFLNLGNLGCLPGLRIVKPETQGECLVEASVLAQLHNNELNKLLPKLEHNLHGFKYFLYDFNQSLARKITQPSLYGFNEGKKACCGIGLFNGIYSCGGKRIVKDFVLCENPSKFIFWDSYHFTENVYKQMADEMWSRGPNNLKKFFQ</sequence>